<organism evidence="1 2">
    <name type="scientific">Sedimentimonas flavescens</name>
    <dbReference type="NCBI Taxonomy" id="2851012"/>
    <lineage>
        <taxon>Bacteria</taxon>
        <taxon>Pseudomonadati</taxon>
        <taxon>Pseudomonadota</taxon>
        <taxon>Alphaproteobacteria</taxon>
        <taxon>Rhodobacterales</taxon>
        <taxon>Rhodobacter group</taxon>
        <taxon>Sedimentimonas</taxon>
    </lineage>
</organism>
<dbReference type="Proteomes" id="UP001526166">
    <property type="component" value="Unassembled WGS sequence"/>
</dbReference>
<evidence type="ECO:0000313" key="2">
    <source>
        <dbReference type="Proteomes" id="UP001526166"/>
    </source>
</evidence>
<gene>
    <name evidence="1" type="ORF">OE699_13310</name>
</gene>
<accession>A0ABT3A1F6</accession>
<sequence length="227" mass="23709">MASENRIEKLERELHEQRQELTELLAAIAGRVAPGAMADEALKLAQENAVPLARQAGSTLRRHPLAAALVGAGLAWILLGRHEAAPGAEEPADSQADTTGDGWAEQIDTLRRAASEALHALEAQALSGATAAHDLADARADMMGAFAQDLRARFAEGLEGLGEDARANVIAAREATYAARLKAQEAAIQAGTDAKKFAQDHPLVTVALGLAVGAAIGAAARRHGRRD</sequence>
<keyword evidence="2" id="KW-1185">Reference proteome</keyword>
<comment type="caution">
    <text evidence="1">The sequence shown here is derived from an EMBL/GenBank/DDBJ whole genome shotgun (WGS) entry which is preliminary data.</text>
</comment>
<name>A0ABT3A1F6_9RHOB</name>
<reference evidence="1 2" key="1">
    <citation type="submission" date="2022-10" db="EMBL/GenBank/DDBJ databases">
        <title>Sinirhodobacter sp. nov., isolated from ocean surface sediments.</title>
        <authorList>
            <person name="He W."/>
            <person name="Wang L."/>
            <person name="Zhang D.-F."/>
        </authorList>
    </citation>
    <scope>NUCLEOTIDE SEQUENCE [LARGE SCALE GENOMIC DNA]</scope>
    <source>
        <strain evidence="1 2">WL0115</strain>
    </source>
</reference>
<evidence type="ECO:0000313" key="1">
    <source>
        <dbReference type="EMBL" id="MCV2879824.1"/>
    </source>
</evidence>
<protein>
    <recommendedName>
        <fullName evidence="3">ElaB/YqjD/DUF883 family membrane-anchored ribosome-binding protein</fullName>
    </recommendedName>
</protein>
<evidence type="ECO:0008006" key="3">
    <source>
        <dbReference type="Google" id="ProtNLM"/>
    </source>
</evidence>
<proteinExistence type="predicted"/>
<dbReference type="RefSeq" id="WP_263848302.1">
    <property type="nucleotide sequence ID" value="NZ_JAOWKW010000011.1"/>
</dbReference>
<dbReference type="EMBL" id="JAOWKW010000011">
    <property type="protein sequence ID" value="MCV2879824.1"/>
    <property type="molecule type" value="Genomic_DNA"/>
</dbReference>